<dbReference type="GO" id="GO:0016051">
    <property type="term" value="P:carbohydrate biosynthetic process"/>
    <property type="evidence" value="ECO:0007669"/>
    <property type="project" value="InterPro"/>
</dbReference>
<dbReference type="Proteomes" id="UP000177300">
    <property type="component" value="Unassembled WGS sequence"/>
</dbReference>
<dbReference type="SUPFAM" id="SSF51569">
    <property type="entry name" value="Aldolase"/>
    <property type="match status" value="1"/>
</dbReference>
<gene>
    <name evidence="2" type="ORF">A3G14_05340</name>
</gene>
<evidence type="ECO:0000313" key="2">
    <source>
        <dbReference type="EMBL" id="OGE13442.1"/>
    </source>
</evidence>
<accession>A0A1F5IAQ3</accession>
<dbReference type="InterPro" id="IPR013132">
    <property type="entry name" value="PseI/NeuA/B-like_N"/>
</dbReference>
<feature type="domain" description="PseI/NeuA/B-like" evidence="1">
    <location>
        <begin position="41"/>
        <end position="266"/>
    </location>
</feature>
<organism evidence="2 3">
    <name type="scientific">Candidatus Curtissbacteria bacterium RIFCSPLOWO2_12_FULL_38_9</name>
    <dbReference type="NCBI Taxonomy" id="1797735"/>
    <lineage>
        <taxon>Bacteria</taxon>
        <taxon>Candidatus Curtissiibacteriota</taxon>
    </lineage>
</organism>
<proteinExistence type="predicted"/>
<dbReference type="InterPro" id="IPR013785">
    <property type="entry name" value="Aldolase_TIM"/>
</dbReference>
<reference evidence="2 3" key="1">
    <citation type="journal article" date="2016" name="Nat. Commun.">
        <title>Thousands of microbial genomes shed light on interconnected biogeochemical processes in an aquifer system.</title>
        <authorList>
            <person name="Anantharaman K."/>
            <person name="Brown C.T."/>
            <person name="Hug L.A."/>
            <person name="Sharon I."/>
            <person name="Castelle C.J."/>
            <person name="Probst A.J."/>
            <person name="Thomas B.C."/>
            <person name="Singh A."/>
            <person name="Wilkins M.J."/>
            <person name="Karaoz U."/>
            <person name="Brodie E.L."/>
            <person name="Williams K.H."/>
            <person name="Hubbard S.S."/>
            <person name="Banfield J.F."/>
        </authorList>
    </citation>
    <scope>NUCLEOTIDE SEQUENCE [LARGE SCALE GENOMIC DNA]</scope>
</reference>
<dbReference type="InterPro" id="IPR051690">
    <property type="entry name" value="PseI-like"/>
</dbReference>
<dbReference type="InterPro" id="IPR036732">
    <property type="entry name" value="AFP_Neu5c_C_sf"/>
</dbReference>
<evidence type="ECO:0000259" key="1">
    <source>
        <dbReference type="Pfam" id="PF03102"/>
    </source>
</evidence>
<dbReference type="EMBL" id="MFBY01000032">
    <property type="protein sequence ID" value="OGE13442.1"/>
    <property type="molecule type" value="Genomic_DNA"/>
</dbReference>
<dbReference type="InterPro" id="IPR057736">
    <property type="entry name" value="SAF_PseI/NeuA/NeuB"/>
</dbReference>
<dbReference type="GO" id="GO:0047444">
    <property type="term" value="F:N-acylneuraminate-9-phosphate synthase activity"/>
    <property type="evidence" value="ECO:0007669"/>
    <property type="project" value="TreeGrafter"/>
</dbReference>
<dbReference type="Gene3D" id="3.90.1210.10">
    <property type="entry name" value="Antifreeze-like/N-acetylneuraminic acid synthase C-terminal domain"/>
    <property type="match status" value="1"/>
</dbReference>
<dbReference type="Gene3D" id="3.20.20.70">
    <property type="entry name" value="Aldolase class I"/>
    <property type="match status" value="1"/>
</dbReference>
<dbReference type="SUPFAM" id="SSF51269">
    <property type="entry name" value="AFP III-like domain"/>
    <property type="match status" value="1"/>
</dbReference>
<dbReference type="CDD" id="cd11615">
    <property type="entry name" value="SAF_NeuB_like"/>
    <property type="match status" value="1"/>
</dbReference>
<evidence type="ECO:0000313" key="3">
    <source>
        <dbReference type="Proteomes" id="UP000177300"/>
    </source>
</evidence>
<dbReference type="Pfam" id="PF03102">
    <property type="entry name" value="NeuB"/>
    <property type="match status" value="1"/>
</dbReference>
<protein>
    <recommendedName>
        <fullName evidence="1">PseI/NeuA/B-like domain-containing protein</fullName>
    </recommendedName>
</protein>
<dbReference type="PANTHER" id="PTHR42966">
    <property type="entry name" value="N-ACETYLNEURAMINATE SYNTHASE"/>
    <property type="match status" value="1"/>
</dbReference>
<dbReference type="AlphaFoldDB" id="A0A1F5IAQ3"/>
<dbReference type="PANTHER" id="PTHR42966:SF2">
    <property type="entry name" value="PSEUDAMINIC ACID SYNTHASE"/>
    <property type="match status" value="1"/>
</dbReference>
<sequence length="409" mass="45852">MKSQKFFKIGKRKIGPGNPCYIIFEVASTHENDWNIAKKYVDQAKKTGADALKFQLYTADKLLNPIASILKPTYDYFKTAETPRDWFPKLLELCKKADIDLLCTPFDKNSASFLNRLELPAVKIASGDLTNHQLLLHVAKFGKPIILSTGMAIMDEVKQAVSILKKSGCRELTLLQCASVYPMPYEDANVRAMLSLQKEFGCVVGYSDNGSESHLVPLLAVALGASIIEKHVTSQKQRGSLDDQFSMTVSEFSEMVRRIRRLEKVYKGSFERVISDLKKEFGKDVGKALGDGVKKPAELGISRADGTRMTETDERHWARRGLYPKINISKGSTVTENMLISLRPDIGISAPSLENIIGKIAAEDLLPRLPIKLEEGKIKMFRRSDIQKTYTNPRDLQFAKILQETALFD</sequence>
<comment type="caution">
    <text evidence="2">The sequence shown here is derived from an EMBL/GenBank/DDBJ whole genome shotgun (WGS) entry which is preliminary data.</text>
</comment>
<name>A0A1F5IAQ3_9BACT</name>